<keyword evidence="6" id="KW-0256">Endoplasmic reticulum</keyword>
<dbReference type="PROSITE" id="PS51417">
    <property type="entry name" value="ARF"/>
    <property type="match status" value="1"/>
</dbReference>
<accession>A0A8H7Q6V0</accession>
<reference evidence="12" key="1">
    <citation type="submission" date="2020-12" db="EMBL/GenBank/DDBJ databases">
        <title>Metabolic potential, ecology and presence of endohyphal bacteria is reflected in genomic diversity of Mucoromycotina.</title>
        <authorList>
            <person name="Muszewska A."/>
            <person name="Okrasinska A."/>
            <person name="Steczkiewicz K."/>
            <person name="Drgas O."/>
            <person name="Orlowska M."/>
            <person name="Perlinska-Lenart U."/>
            <person name="Aleksandrzak-Piekarczyk T."/>
            <person name="Szatraj K."/>
            <person name="Zielenkiewicz U."/>
            <person name="Pilsyk S."/>
            <person name="Malc E."/>
            <person name="Mieczkowski P."/>
            <person name="Kruszewska J.S."/>
            <person name="Biernat P."/>
            <person name="Pawlowska J."/>
        </authorList>
    </citation>
    <scope>NUCLEOTIDE SEQUENCE</scope>
    <source>
        <strain evidence="12">WA0000051536</strain>
    </source>
</reference>
<keyword evidence="8" id="KW-0342">GTP-binding</keyword>
<dbReference type="GO" id="GO:0005789">
    <property type="term" value="C:endoplasmic reticulum membrane"/>
    <property type="evidence" value="ECO:0007669"/>
    <property type="project" value="UniProtKB-SubCell"/>
</dbReference>
<evidence type="ECO:0000256" key="9">
    <source>
        <dbReference type="ARBA" id="ARBA00023136"/>
    </source>
</evidence>
<keyword evidence="9 11" id="KW-0472">Membrane</keyword>
<dbReference type="Pfam" id="PF09439">
    <property type="entry name" value="SRPRB"/>
    <property type="match status" value="1"/>
</dbReference>
<name>A0A8H7Q6V0_9FUNG</name>
<dbReference type="InterPro" id="IPR024156">
    <property type="entry name" value="Small_GTPase_ARF"/>
</dbReference>
<gene>
    <name evidence="12" type="ORF">INT44_003108</name>
</gene>
<evidence type="ECO:0000313" key="13">
    <source>
        <dbReference type="Proteomes" id="UP000612746"/>
    </source>
</evidence>
<evidence type="ECO:0000256" key="2">
    <source>
        <dbReference type="ARBA" id="ARBA00005619"/>
    </source>
</evidence>
<dbReference type="GO" id="GO:0034067">
    <property type="term" value="P:protein localization to Golgi apparatus"/>
    <property type="evidence" value="ECO:0007669"/>
    <property type="project" value="TreeGrafter"/>
</dbReference>
<dbReference type="InterPro" id="IPR005225">
    <property type="entry name" value="Small_GTP-bd"/>
</dbReference>
<keyword evidence="10" id="KW-0675">Receptor</keyword>
<keyword evidence="5" id="KW-0547">Nucleotide-binding</keyword>
<proteinExistence type="inferred from homology"/>
<dbReference type="GO" id="GO:0006886">
    <property type="term" value="P:intracellular protein transport"/>
    <property type="evidence" value="ECO:0007669"/>
    <property type="project" value="TreeGrafter"/>
</dbReference>
<evidence type="ECO:0000256" key="8">
    <source>
        <dbReference type="ARBA" id="ARBA00023134"/>
    </source>
</evidence>
<evidence type="ECO:0000313" key="12">
    <source>
        <dbReference type="EMBL" id="KAG2186881.1"/>
    </source>
</evidence>
<dbReference type="OrthoDB" id="41266at2759"/>
<evidence type="ECO:0000256" key="7">
    <source>
        <dbReference type="ARBA" id="ARBA00022989"/>
    </source>
</evidence>
<dbReference type="SUPFAM" id="SSF52540">
    <property type="entry name" value="P-loop containing nucleoside triphosphate hydrolases"/>
    <property type="match status" value="1"/>
</dbReference>
<evidence type="ECO:0000256" key="3">
    <source>
        <dbReference type="ARBA" id="ARBA00020256"/>
    </source>
</evidence>
<evidence type="ECO:0000256" key="1">
    <source>
        <dbReference type="ARBA" id="ARBA00004389"/>
    </source>
</evidence>
<protein>
    <recommendedName>
        <fullName evidence="3">Signal recognition particle receptor subunit beta</fullName>
    </recommendedName>
</protein>
<evidence type="ECO:0000256" key="11">
    <source>
        <dbReference type="SAM" id="Phobius"/>
    </source>
</evidence>
<keyword evidence="4 11" id="KW-0812">Transmembrane</keyword>
<dbReference type="PANTHER" id="PTHR45909:SF1">
    <property type="entry name" value="ADP-RIBOSYLATION FACTOR-RELATED PROTEIN 1"/>
    <property type="match status" value="1"/>
</dbReference>
<evidence type="ECO:0000256" key="6">
    <source>
        <dbReference type="ARBA" id="ARBA00022824"/>
    </source>
</evidence>
<dbReference type="InterPro" id="IPR019009">
    <property type="entry name" value="SRP_receptor_beta_su"/>
</dbReference>
<sequence>MAFFDNPLALIACVVLALAITAIGLIFIVQKKANNNTYLILGATDAGKTALFTRLRYNKKSPTITSMKENEATVELVDDSGAAITKQPVQLVDVPGHERLRFRYADFMPIARGIIFVVDSTTIGRSARTTAEYLYDVLANQHTTKSRIPIIIACNKTDLFTALPTSKIQTLLEAEINRLRATRSAAVEQQESSGDAVADYLGYEGQDFKFEHLENDVTLVGCSVENGDLNSITEWIADLS</sequence>
<dbReference type="GO" id="GO:0005794">
    <property type="term" value="C:Golgi apparatus"/>
    <property type="evidence" value="ECO:0007669"/>
    <property type="project" value="TreeGrafter"/>
</dbReference>
<keyword evidence="7 11" id="KW-1133">Transmembrane helix</keyword>
<dbReference type="GO" id="GO:0043001">
    <property type="term" value="P:Golgi to plasma membrane protein transport"/>
    <property type="evidence" value="ECO:0007669"/>
    <property type="project" value="TreeGrafter"/>
</dbReference>
<organism evidence="12 13">
    <name type="scientific">Umbelopsis vinacea</name>
    <dbReference type="NCBI Taxonomy" id="44442"/>
    <lineage>
        <taxon>Eukaryota</taxon>
        <taxon>Fungi</taxon>
        <taxon>Fungi incertae sedis</taxon>
        <taxon>Mucoromycota</taxon>
        <taxon>Mucoromycotina</taxon>
        <taxon>Umbelopsidomycetes</taxon>
        <taxon>Umbelopsidales</taxon>
        <taxon>Umbelopsidaceae</taxon>
        <taxon>Umbelopsis</taxon>
    </lineage>
</organism>
<dbReference type="Proteomes" id="UP000612746">
    <property type="component" value="Unassembled WGS sequence"/>
</dbReference>
<dbReference type="PANTHER" id="PTHR45909">
    <property type="entry name" value="ADP-RIBOSYLATION FACTOR-RELATED PROTEIN 1"/>
    <property type="match status" value="1"/>
</dbReference>
<dbReference type="InterPro" id="IPR027417">
    <property type="entry name" value="P-loop_NTPase"/>
</dbReference>
<dbReference type="NCBIfam" id="TIGR00231">
    <property type="entry name" value="small_GTP"/>
    <property type="match status" value="1"/>
</dbReference>
<dbReference type="CDD" id="cd04105">
    <property type="entry name" value="SR_beta"/>
    <property type="match status" value="1"/>
</dbReference>
<dbReference type="GO" id="GO:0005525">
    <property type="term" value="F:GTP binding"/>
    <property type="evidence" value="ECO:0007669"/>
    <property type="project" value="UniProtKB-KW"/>
</dbReference>
<evidence type="ECO:0000256" key="10">
    <source>
        <dbReference type="ARBA" id="ARBA00023170"/>
    </source>
</evidence>
<comment type="similarity">
    <text evidence="2">Belongs to the SRP receptor beta subunit family.</text>
</comment>
<dbReference type="EMBL" id="JAEPRA010000004">
    <property type="protein sequence ID" value="KAG2186881.1"/>
    <property type="molecule type" value="Genomic_DNA"/>
</dbReference>
<comment type="caution">
    <text evidence="12">The sequence shown here is derived from an EMBL/GenBank/DDBJ whole genome shotgun (WGS) entry which is preliminary data.</text>
</comment>
<evidence type="ECO:0000256" key="5">
    <source>
        <dbReference type="ARBA" id="ARBA00022741"/>
    </source>
</evidence>
<dbReference type="GO" id="GO:0003924">
    <property type="term" value="F:GTPase activity"/>
    <property type="evidence" value="ECO:0007669"/>
    <property type="project" value="TreeGrafter"/>
</dbReference>
<evidence type="ECO:0000256" key="4">
    <source>
        <dbReference type="ARBA" id="ARBA00022692"/>
    </source>
</evidence>
<dbReference type="AlphaFoldDB" id="A0A8H7Q6V0"/>
<feature type="transmembrane region" description="Helical" evidence="11">
    <location>
        <begin position="6"/>
        <end position="29"/>
    </location>
</feature>
<dbReference type="Gene3D" id="3.40.50.300">
    <property type="entry name" value="P-loop containing nucleotide triphosphate hydrolases"/>
    <property type="match status" value="1"/>
</dbReference>
<comment type="subcellular location">
    <subcellularLocation>
        <location evidence="1">Endoplasmic reticulum membrane</location>
        <topology evidence="1">Single-pass membrane protein</topology>
    </subcellularLocation>
</comment>
<keyword evidence="13" id="KW-1185">Reference proteome</keyword>